<dbReference type="EMBL" id="QJJQ01000004">
    <property type="protein sequence ID" value="PXW87916.1"/>
    <property type="molecule type" value="Genomic_DNA"/>
</dbReference>
<evidence type="ECO:0000256" key="2">
    <source>
        <dbReference type="SAM" id="Coils"/>
    </source>
</evidence>
<dbReference type="Gene3D" id="1.10.10.10">
    <property type="entry name" value="Winged helix-like DNA-binding domain superfamily/Winged helix DNA-binding domain"/>
    <property type="match status" value="1"/>
</dbReference>
<dbReference type="Proteomes" id="UP000247978">
    <property type="component" value="Unassembled WGS sequence"/>
</dbReference>
<keyword evidence="2" id="KW-0175">Coiled coil</keyword>
<accession>A0A2V3W2D6</accession>
<evidence type="ECO:0000313" key="3">
    <source>
        <dbReference type="EMBL" id="PXW87916.1"/>
    </source>
</evidence>
<dbReference type="InterPro" id="IPR011991">
    <property type="entry name" value="ArsR-like_HTH"/>
</dbReference>
<organism evidence="3 4">
    <name type="scientific">Pseudogracilibacillus auburnensis</name>
    <dbReference type="NCBI Taxonomy" id="1494959"/>
    <lineage>
        <taxon>Bacteria</taxon>
        <taxon>Bacillati</taxon>
        <taxon>Bacillota</taxon>
        <taxon>Bacilli</taxon>
        <taxon>Bacillales</taxon>
        <taxon>Bacillaceae</taxon>
        <taxon>Pseudogracilibacillus</taxon>
    </lineage>
</organism>
<reference evidence="3 4" key="1">
    <citation type="submission" date="2018-05" db="EMBL/GenBank/DDBJ databases">
        <title>Genomic Encyclopedia of Type Strains, Phase IV (KMG-IV): sequencing the most valuable type-strain genomes for metagenomic binning, comparative biology and taxonomic classification.</title>
        <authorList>
            <person name="Goeker M."/>
        </authorList>
    </citation>
    <scope>NUCLEOTIDE SEQUENCE [LARGE SCALE GENOMIC DNA]</scope>
    <source>
        <strain evidence="3 4">DSM 28556</strain>
    </source>
</reference>
<dbReference type="OrthoDB" id="2651007at2"/>
<evidence type="ECO:0000256" key="1">
    <source>
        <dbReference type="ARBA" id="ARBA00023125"/>
    </source>
</evidence>
<dbReference type="RefSeq" id="WP_110394746.1">
    <property type="nucleotide sequence ID" value="NZ_JADIJL010000007.1"/>
</dbReference>
<proteinExistence type="predicted"/>
<keyword evidence="4" id="KW-1185">Reference proteome</keyword>
<keyword evidence="1" id="KW-0238">DNA-binding</keyword>
<dbReference type="GO" id="GO:0003677">
    <property type="term" value="F:DNA binding"/>
    <property type="evidence" value="ECO:0007669"/>
    <property type="project" value="UniProtKB-KW"/>
</dbReference>
<dbReference type="InterPro" id="IPR036390">
    <property type="entry name" value="WH_DNA-bd_sf"/>
</dbReference>
<feature type="coiled-coil region" evidence="2">
    <location>
        <begin position="107"/>
        <end position="134"/>
    </location>
</feature>
<dbReference type="CDD" id="cd00090">
    <property type="entry name" value="HTH_ARSR"/>
    <property type="match status" value="1"/>
</dbReference>
<comment type="caution">
    <text evidence="3">The sequence shown here is derived from an EMBL/GenBank/DDBJ whole genome shotgun (WGS) entry which is preliminary data.</text>
</comment>
<gene>
    <name evidence="3" type="ORF">DFR56_10464</name>
</gene>
<protein>
    <submittedName>
        <fullName evidence="3">Helix-turn-helix protein</fullName>
    </submittedName>
</protein>
<name>A0A2V3W2D6_9BACI</name>
<evidence type="ECO:0000313" key="4">
    <source>
        <dbReference type="Proteomes" id="UP000247978"/>
    </source>
</evidence>
<dbReference type="AlphaFoldDB" id="A0A2V3W2D6"/>
<dbReference type="SUPFAM" id="SSF46785">
    <property type="entry name" value="Winged helix' DNA-binding domain"/>
    <property type="match status" value="1"/>
</dbReference>
<sequence length="173" mass="19680">MTEKRKKPLPISVEQSKLLGNTLRVKIIGVLLEKPKTAKQVATQIGETPGNVHYHIQKLHKGKLIDLVEEKRVGGVIEKYYEANASSFESNEPVYPELSPNFPASFKSSINAALQLKENDKEQLLEEVSELLKKWVIKSSSADYIDQEEFVIDFTLVSRKEKTEDIKKNNIKK</sequence>
<dbReference type="InterPro" id="IPR036388">
    <property type="entry name" value="WH-like_DNA-bd_sf"/>
</dbReference>